<evidence type="ECO:0000256" key="1">
    <source>
        <dbReference type="SAM" id="Phobius"/>
    </source>
</evidence>
<protein>
    <submittedName>
        <fullName evidence="2">Uncharacterized protein</fullName>
    </submittedName>
</protein>
<keyword evidence="1" id="KW-0812">Transmembrane</keyword>
<reference evidence="3 4" key="2">
    <citation type="submission" date="2015-12" db="EMBL/GenBank/DDBJ databases">
        <title>Draft Genome Sequence of Desulfitobacterium hafniense Strain DH, a Sulfate-reducing Bacterium Isolated from Paddy Soils.</title>
        <authorList>
            <person name="Bao P."/>
            <person name="Zhang X."/>
            <person name="Li G."/>
        </authorList>
    </citation>
    <scope>NUCLEOTIDE SEQUENCE [LARGE SCALE GENOMIC DNA]</scope>
    <source>
        <strain evidence="3 4">DH</strain>
    </source>
</reference>
<sequence length="229" mass="26842">MGKNLKGAFIYLGIIFISVILVYKLPQDSYSMIQYIVKPIRFENSVLNLSGLVPLIMLFVGIRGLCRLEWFADKSKLLITIIVLILVMPAMRGTLDMAKTIYLSNLNNEMRSIDFKDIDIKISSITDHDVTMNIKLELTDYREDMSDFQIRMYLPDSWTVYFNKKFIDFDESYKSFGRRRPIIVDKEISVQLADGITRDNVFDSQWYWETFEFELFNNIDSSKLIYHGT</sequence>
<accession>A0A098B6V7</accession>
<dbReference type="EMBL" id="LK996017">
    <property type="protein sequence ID" value="CDX04623.1"/>
    <property type="molecule type" value="Genomic_DNA"/>
</dbReference>
<evidence type="ECO:0000313" key="4">
    <source>
        <dbReference type="Proteomes" id="UP000054623"/>
    </source>
</evidence>
<keyword evidence="1" id="KW-0472">Membrane</keyword>
<reference evidence="2" key="1">
    <citation type="submission" date="2014-07" db="EMBL/GenBank/DDBJ databases">
        <authorList>
            <person name="Hornung V.Bastian."/>
        </authorList>
    </citation>
    <scope>NUCLEOTIDE SEQUENCE</scope>
    <source>
        <strain evidence="2">PCE-S</strain>
    </source>
</reference>
<gene>
    <name evidence="3" type="ORF">AT727_17675</name>
    <name evidence="2" type="ORF">DPCES_4737</name>
</gene>
<dbReference type="EMBL" id="LOCK01000011">
    <property type="protein sequence ID" value="KTE92755.1"/>
    <property type="molecule type" value="Genomic_DNA"/>
</dbReference>
<feature type="transmembrane region" description="Helical" evidence="1">
    <location>
        <begin position="46"/>
        <end position="65"/>
    </location>
</feature>
<evidence type="ECO:0000313" key="2">
    <source>
        <dbReference type="EMBL" id="CDX04623.1"/>
    </source>
</evidence>
<dbReference type="RefSeq" id="WP_011461781.1">
    <property type="nucleotide sequence ID" value="NZ_LK996017.1"/>
</dbReference>
<evidence type="ECO:0000313" key="3">
    <source>
        <dbReference type="EMBL" id="KTE92755.1"/>
    </source>
</evidence>
<feature type="transmembrane region" description="Helical" evidence="1">
    <location>
        <begin position="7"/>
        <end position="26"/>
    </location>
</feature>
<dbReference type="PATRIC" id="fig|49338.4.peg.5094"/>
<proteinExistence type="predicted"/>
<keyword evidence="1" id="KW-1133">Transmembrane helix</keyword>
<dbReference type="Proteomes" id="UP000054623">
    <property type="component" value="Unassembled WGS sequence"/>
</dbReference>
<organism evidence="2">
    <name type="scientific">Desulfitobacterium hafniense</name>
    <name type="common">Desulfitobacterium frappieri</name>
    <dbReference type="NCBI Taxonomy" id="49338"/>
    <lineage>
        <taxon>Bacteria</taxon>
        <taxon>Bacillati</taxon>
        <taxon>Bacillota</taxon>
        <taxon>Clostridia</taxon>
        <taxon>Eubacteriales</taxon>
        <taxon>Desulfitobacteriaceae</taxon>
        <taxon>Desulfitobacterium</taxon>
    </lineage>
</organism>
<name>A0A098B6V7_DESHA</name>
<dbReference type="AlphaFoldDB" id="A0A098B6V7"/>
<feature type="transmembrane region" description="Helical" evidence="1">
    <location>
        <begin position="77"/>
        <end position="95"/>
    </location>
</feature>
<dbReference type="OrthoDB" id="1795406at2"/>